<dbReference type="InterPro" id="IPR003593">
    <property type="entry name" value="AAA+_ATPase"/>
</dbReference>
<evidence type="ECO:0000259" key="3">
    <source>
        <dbReference type="SMART" id="SM00382"/>
    </source>
</evidence>
<gene>
    <name evidence="4" type="ORF">ABID46_000871</name>
</gene>
<dbReference type="Pfam" id="PF13538">
    <property type="entry name" value="UvrD_C_2"/>
    <property type="match status" value="1"/>
</dbReference>
<keyword evidence="2" id="KW-0067">ATP-binding</keyword>
<keyword evidence="1" id="KW-0547">Nucleotide-binding</keyword>
<dbReference type="Proteomes" id="UP001549146">
    <property type="component" value="Unassembled WGS sequence"/>
</dbReference>
<dbReference type="EMBL" id="JBEPMO010000003">
    <property type="protein sequence ID" value="MET3731304.1"/>
    <property type="molecule type" value="Genomic_DNA"/>
</dbReference>
<sequence length="1170" mass="135714">MKHISLRLAWHDDGWNGHICKNPKANTHCVGQHSYPGDLISQSRDIEWEQQNNVAGCHCSFLDRIPPCSYSINAFGTSAIWGESNPPDFFKDDSTGIQFEIPASTACIWPYEQMYSDSIKADKDSSQTYDYGKRLQAAKDFFNAVTPNHSLVFYYANKSNPFSEEDDKNYVLVGVSRVKSIGDVMYYDNVSEANRKKYADGFVWQIPVTSHFPDEGFAIPYHKFRDKPEILERITYIPEISGNFKYGTRHISDDDALIYVERLTEIVDYLITVDSSENWAERKSWLISLQNELWKKRGPFPGLNSALEVLEMYGFMSYYKDAVLRNEGIKAKEIIFKYLNDKRLNSFEDNSISDAELKAYQKNWYIKLNDANKRELIEKVLVRIDLSTKQIQDILDDKREQNSIYSPIDAIIENPFLLQEEYIGSSSDDIINFEKIDHAVLPPQELDLNILIPKDDHRRLRALMIDNLKKIDVHSFTDQDSILERVNTKLSVYPDWKSIDFNKGYIEFEQTFFEDKLFFKSDKGVTYIYLKEIYDLERIIENQVRNLIGRLPIDIQRPFNREKWKNEIFKSSSTLNQKSQKEYEIAVEGQIQVCEQIYRKPISVLSGPAGTGKTTIINAILKSIRFTSNNTEKCLLLAPTGKASDRMKEATGEEAKTIHQFLAAKGWLNPNLTFKKHGGKKEEDITTYIIDETSMIDLTLMATFFKAINWDYVKRIIFVGDPNQLPPIGRGKVFADIIEFLKIIDEEAYGHLEVNLRQMENKLDENGTGILDLASIYVSTDYVRNKSDSEDVLRRINEYGELDKDLKVHIWENSDQLEDLLVNTIQEDMAASGSDDIMNYQVISPYRGELFGTDYLNTVLQKNLNEINSKKGALGGITYFDKVIQFANRAGANSYCGYNLESKNKERVAVYNGEIGKAFICYPDKNAYHYIHNIRRFNVRFNRQSHYNIEFSSESQVVENIELGYAISVHKSQGSEFKYLYLIVPQSKQGLLSSELIYTGITRAKKQLRIFVEKDLSILQSLRRPERSKLKFINSSIFEFKPLPLEFSNMGSWYEEGKIHATLSEYLVRSKSEVIITNLLMANEIQSFKYETILFAPDKTFYLPDFTIFINGKTFYWEHVGMLHLKKYKERWQEKKKWYEMHFPGQLLVTYESENLSIEAQDIINRIKQI</sequence>
<evidence type="ECO:0000313" key="4">
    <source>
        <dbReference type="EMBL" id="MET3731304.1"/>
    </source>
</evidence>
<dbReference type="CDD" id="cd17933">
    <property type="entry name" value="DEXSc_RecD-like"/>
    <property type="match status" value="1"/>
</dbReference>
<name>A0ABV2LT61_9FLAO</name>
<comment type="caution">
    <text evidence="4">The sequence shown here is derived from an EMBL/GenBank/DDBJ whole genome shotgun (WGS) entry which is preliminary data.</text>
</comment>
<reference evidence="4 5" key="1">
    <citation type="submission" date="2024-06" db="EMBL/GenBank/DDBJ databases">
        <title>Genomic Encyclopedia of Type Strains, Phase IV (KMG-IV): sequencing the most valuable type-strain genomes for metagenomic binning, comparative biology and taxonomic classification.</title>
        <authorList>
            <person name="Goeker M."/>
        </authorList>
    </citation>
    <scope>NUCLEOTIDE SEQUENCE [LARGE SCALE GENOMIC DNA]</scope>
    <source>
        <strain evidence="4 5">DSM 29388</strain>
    </source>
</reference>
<dbReference type="CDD" id="cd18809">
    <property type="entry name" value="SF1_C_RecD"/>
    <property type="match status" value="1"/>
</dbReference>
<dbReference type="SUPFAM" id="SSF52540">
    <property type="entry name" value="P-loop containing nucleoside triphosphate hydrolases"/>
    <property type="match status" value="1"/>
</dbReference>
<proteinExistence type="predicted"/>
<feature type="domain" description="AAA+ ATPase" evidence="3">
    <location>
        <begin position="599"/>
        <end position="745"/>
    </location>
</feature>
<dbReference type="InterPro" id="IPR027785">
    <property type="entry name" value="UvrD-like_helicase_C"/>
</dbReference>
<evidence type="ECO:0000313" key="5">
    <source>
        <dbReference type="Proteomes" id="UP001549146"/>
    </source>
</evidence>
<protein>
    <recommendedName>
        <fullName evidence="3">AAA+ ATPase domain-containing protein</fullName>
    </recommendedName>
</protein>
<dbReference type="RefSeq" id="WP_354507433.1">
    <property type="nucleotide sequence ID" value="NZ_JBEPMO010000003.1"/>
</dbReference>
<dbReference type="Pfam" id="PF13245">
    <property type="entry name" value="AAA_19"/>
    <property type="match status" value="1"/>
</dbReference>
<dbReference type="PANTHER" id="PTHR43788:SF6">
    <property type="entry name" value="DNA HELICASE B"/>
    <property type="match status" value="1"/>
</dbReference>
<accession>A0ABV2LT61</accession>
<dbReference type="PANTHER" id="PTHR43788">
    <property type="entry name" value="DNA2/NAM7 HELICASE FAMILY MEMBER"/>
    <property type="match status" value="1"/>
</dbReference>
<evidence type="ECO:0000256" key="1">
    <source>
        <dbReference type="ARBA" id="ARBA00022741"/>
    </source>
</evidence>
<dbReference type="InterPro" id="IPR050534">
    <property type="entry name" value="Coronavir_polyprotein_1ab"/>
</dbReference>
<evidence type="ECO:0000256" key="2">
    <source>
        <dbReference type="ARBA" id="ARBA00022840"/>
    </source>
</evidence>
<dbReference type="Gene3D" id="3.40.50.300">
    <property type="entry name" value="P-loop containing nucleotide triphosphate hydrolases"/>
    <property type="match status" value="2"/>
</dbReference>
<keyword evidence="5" id="KW-1185">Reference proteome</keyword>
<organism evidence="4 5">
    <name type="scientific">Moheibacter stercoris</name>
    <dbReference type="NCBI Taxonomy" id="1628251"/>
    <lineage>
        <taxon>Bacteria</taxon>
        <taxon>Pseudomonadati</taxon>
        <taxon>Bacteroidota</taxon>
        <taxon>Flavobacteriia</taxon>
        <taxon>Flavobacteriales</taxon>
        <taxon>Weeksellaceae</taxon>
        <taxon>Moheibacter</taxon>
    </lineage>
</organism>
<dbReference type="InterPro" id="IPR027417">
    <property type="entry name" value="P-loop_NTPase"/>
</dbReference>
<dbReference type="SMART" id="SM00382">
    <property type="entry name" value="AAA"/>
    <property type="match status" value="1"/>
</dbReference>
<dbReference type="Gene3D" id="2.30.30.940">
    <property type="match status" value="1"/>
</dbReference>